<dbReference type="EMBL" id="MU006339">
    <property type="protein sequence ID" value="KAF2846023.1"/>
    <property type="molecule type" value="Genomic_DNA"/>
</dbReference>
<sequence length="207" mass="22790">MLELYHQTRAIDILVAQCDWKPLIELAITADLLRGIIMEPNAITALRKKVSVAERNVGGMFAPGECRMAIEHQRATGGGVKVLEALDGVTEMVYGKTAHSERGFSNDVLQNGWLSGLSGLVWNQGDIEGRERKSTNSVLQLQVGSLGSKQDDNDGKNYPVRKPTVPPRLEASRTGTVGNFSWPARKRMERNDRVRSYNSIGSGSPER</sequence>
<accession>A0A6A7ASI6</accession>
<evidence type="ECO:0000313" key="3">
    <source>
        <dbReference type="Proteomes" id="UP000799423"/>
    </source>
</evidence>
<dbReference type="OrthoDB" id="3798496at2759"/>
<dbReference type="AlphaFoldDB" id="A0A6A7ASI6"/>
<keyword evidence="3" id="KW-1185">Reference proteome</keyword>
<gene>
    <name evidence="2" type="ORF">T440DRAFT_522113</name>
</gene>
<feature type="compositionally biased region" description="Polar residues" evidence="1">
    <location>
        <begin position="196"/>
        <end position="207"/>
    </location>
</feature>
<feature type="region of interest" description="Disordered" evidence="1">
    <location>
        <begin position="145"/>
        <end position="207"/>
    </location>
</feature>
<dbReference type="Proteomes" id="UP000799423">
    <property type="component" value="Unassembled WGS sequence"/>
</dbReference>
<evidence type="ECO:0000313" key="2">
    <source>
        <dbReference type="EMBL" id="KAF2846023.1"/>
    </source>
</evidence>
<evidence type="ECO:0000256" key="1">
    <source>
        <dbReference type="SAM" id="MobiDB-lite"/>
    </source>
</evidence>
<reference evidence="2" key="1">
    <citation type="submission" date="2020-01" db="EMBL/GenBank/DDBJ databases">
        <authorList>
            <consortium name="DOE Joint Genome Institute"/>
            <person name="Haridas S."/>
            <person name="Albert R."/>
            <person name="Binder M."/>
            <person name="Bloem J."/>
            <person name="Labutti K."/>
            <person name="Salamov A."/>
            <person name="Andreopoulos B."/>
            <person name="Baker S.E."/>
            <person name="Barry K."/>
            <person name="Bills G."/>
            <person name="Bluhm B.H."/>
            <person name="Cannon C."/>
            <person name="Castanera R."/>
            <person name="Culley D.E."/>
            <person name="Daum C."/>
            <person name="Ezra D."/>
            <person name="Gonzalez J.B."/>
            <person name="Henrissat B."/>
            <person name="Kuo A."/>
            <person name="Liang C."/>
            <person name="Lipzen A."/>
            <person name="Lutzoni F."/>
            <person name="Magnuson J."/>
            <person name="Mondo S."/>
            <person name="Nolan M."/>
            <person name="Ohm R."/>
            <person name="Pangilinan J."/>
            <person name="Park H.-J."/>
            <person name="Ramirez L."/>
            <person name="Alfaro M."/>
            <person name="Sun H."/>
            <person name="Tritt A."/>
            <person name="Yoshinaga Y."/>
            <person name="Zwiers L.-H."/>
            <person name="Turgeon B.G."/>
            <person name="Goodwin S.B."/>
            <person name="Spatafora J.W."/>
            <person name="Crous P.W."/>
            <person name="Grigoriev I.V."/>
        </authorList>
    </citation>
    <scope>NUCLEOTIDE SEQUENCE</scope>
    <source>
        <strain evidence="2">IPT5</strain>
    </source>
</reference>
<organism evidence="2 3">
    <name type="scientific">Plenodomus tracheiphilus IPT5</name>
    <dbReference type="NCBI Taxonomy" id="1408161"/>
    <lineage>
        <taxon>Eukaryota</taxon>
        <taxon>Fungi</taxon>
        <taxon>Dikarya</taxon>
        <taxon>Ascomycota</taxon>
        <taxon>Pezizomycotina</taxon>
        <taxon>Dothideomycetes</taxon>
        <taxon>Pleosporomycetidae</taxon>
        <taxon>Pleosporales</taxon>
        <taxon>Pleosporineae</taxon>
        <taxon>Leptosphaeriaceae</taxon>
        <taxon>Plenodomus</taxon>
    </lineage>
</organism>
<name>A0A6A7ASI6_9PLEO</name>
<protein>
    <submittedName>
        <fullName evidence="2">Uncharacterized protein</fullName>
    </submittedName>
</protein>
<proteinExistence type="predicted"/>